<dbReference type="AlphaFoldDB" id="A0A914CKE0"/>
<feature type="domain" description="C2" evidence="2">
    <location>
        <begin position="41"/>
        <end position="164"/>
    </location>
</feature>
<feature type="compositionally biased region" description="Low complexity" evidence="1">
    <location>
        <begin position="8"/>
        <end position="25"/>
    </location>
</feature>
<dbReference type="GO" id="GO:0070382">
    <property type="term" value="C:exocytic vesicle"/>
    <property type="evidence" value="ECO:0007669"/>
    <property type="project" value="TreeGrafter"/>
</dbReference>
<dbReference type="PANTHER" id="PTHR45716:SF2">
    <property type="entry name" value="BITESIZE, ISOFORM I"/>
    <property type="match status" value="1"/>
</dbReference>
<organism evidence="3 4">
    <name type="scientific">Acrobeloides nanus</name>
    <dbReference type="NCBI Taxonomy" id="290746"/>
    <lineage>
        <taxon>Eukaryota</taxon>
        <taxon>Metazoa</taxon>
        <taxon>Ecdysozoa</taxon>
        <taxon>Nematoda</taxon>
        <taxon>Chromadorea</taxon>
        <taxon>Rhabditida</taxon>
        <taxon>Tylenchina</taxon>
        <taxon>Cephalobomorpha</taxon>
        <taxon>Cephaloboidea</taxon>
        <taxon>Cephalobidae</taxon>
        <taxon>Acrobeloides</taxon>
    </lineage>
</organism>
<evidence type="ECO:0000313" key="3">
    <source>
        <dbReference type="Proteomes" id="UP000887540"/>
    </source>
</evidence>
<dbReference type="InterPro" id="IPR035892">
    <property type="entry name" value="C2_domain_sf"/>
</dbReference>
<dbReference type="Pfam" id="PF00168">
    <property type="entry name" value="C2"/>
    <property type="match status" value="2"/>
</dbReference>
<dbReference type="GO" id="GO:0005886">
    <property type="term" value="C:plasma membrane"/>
    <property type="evidence" value="ECO:0007669"/>
    <property type="project" value="TreeGrafter"/>
</dbReference>
<dbReference type="PANTHER" id="PTHR45716">
    <property type="entry name" value="BITESIZE, ISOFORM I"/>
    <property type="match status" value="1"/>
</dbReference>
<evidence type="ECO:0000259" key="2">
    <source>
        <dbReference type="PROSITE" id="PS50004"/>
    </source>
</evidence>
<feature type="domain" description="C2" evidence="2">
    <location>
        <begin position="183"/>
        <end position="315"/>
    </location>
</feature>
<accession>A0A914CKE0</accession>
<dbReference type="GO" id="GO:0042043">
    <property type="term" value="F:neurexin family protein binding"/>
    <property type="evidence" value="ECO:0007669"/>
    <property type="project" value="TreeGrafter"/>
</dbReference>
<keyword evidence="3" id="KW-1185">Reference proteome</keyword>
<name>A0A914CKE0_9BILA</name>
<dbReference type="Proteomes" id="UP000887540">
    <property type="component" value="Unplaced"/>
</dbReference>
<dbReference type="Gene3D" id="2.60.40.150">
    <property type="entry name" value="C2 domain"/>
    <property type="match status" value="2"/>
</dbReference>
<evidence type="ECO:0000313" key="4">
    <source>
        <dbReference type="WBParaSite" id="ACRNAN_scaffold11308.g31316.t1"/>
    </source>
</evidence>
<dbReference type="InterPro" id="IPR000008">
    <property type="entry name" value="C2_dom"/>
</dbReference>
<dbReference type="WBParaSite" id="ACRNAN_scaffold11308.g31316.t1">
    <property type="protein sequence ID" value="ACRNAN_scaffold11308.g31316.t1"/>
    <property type="gene ID" value="ACRNAN_scaffold11308.g31316"/>
</dbReference>
<reference evidence="4" key="1">
    <citation type="submission" date="2022-11" db="UniProtKB">
        <authorList>
            <consortium name="WormBaseParasite"/>
        </authorList>
    </citation>
    <scope>IDENTIFICATION</scope>
</reference>
<feature type="region of interest" description="Disordered" evidence="1">
    <location>
        <begin position="1"/>
        <end position="32"/>
    </location>
</feature>
<proteinExistence type="predicted"/>
<dbReference type="GO" id="GO:0006887">
    <property type="term" value="P:exocytosis"/>
    <property type="evidence" value="ECO:0007669"/>
    <property type="project" value="TreeGrafter"/>
</dbReference>
<dbReference type="PROSITE" id="PS50004">
    <property type="entry name" value="C2"/>
    <property type="match status" value="2"/>
</dbReference>
<sequence length="333" mass="38556">MPKLDLPTTSRRSNSYSNASSTSGTLTATDTAPFMDQTPHALGQVQIKLIYNLQMGCLEVQVVECRGLPHFGKHYPNTFVQISLLPEDGYSEHSKVRTSLRKRSFNPVYNEILRFHNLTKFELDERYLQIGVWHSEAFHSKSLIGECFLKMADYPWNYLDPIWISLKAYPESVPPDPLHVETSRGTITFELRFEMKRTMLKTGDIHFLLKSGHSLCGHPPILAKMPFAKVQLVSGRKVLISARSCLAEFPENGFRPVWDYDIVIQEQNLKKLRKRCLEVSLWDRESASNRRYIGRIRFRISESRNVEDEPQVLWKRMLQYPNECIHAELALRG</sequence>
<dbReference type="SUPFAM" id="SSF49562">
    <property type="entry name" value="C2 domain (Calcium/lipid-binding domain, CaLB)"/>
    <property type="match status" value="2"/>
</dbReference>
<protein>
    <submittedName>
        <fullName evidence="4">C2 domain-containing protein</fullName>
    </submittedName>
</protein>
<evidence type="ECO:0000256" key="1">
    <source>
        <dbReference type="SAM" id="MobiDB-lite"/>
    </source>
</evidence>
<dbReference type="SMART" id="SM00239">
    <property type="entry name" value="C2"/>
    <property type="match status" value="2"/>
</dbReference>